<dbReference type="AlphaFoldDB" id="A0A1I2GW62"/>
<evidence type="ECO:0000256" key="1">
    <source>
        <dbReference type="ARBA" id="ARBA00023002"/>
    </source>
</evidence>
<evidence type="ECO:0000259" key="2">
    <source>
        <dbReference type="Pfam" id="PF01243"/>
    </source>
</evidence>
<accession>A0A1I2GW62</accession>
<dbReference type="EMBL" id="FONN01000018">
    <property type="protein sequence ID" value="SFF20821.1"/>
    <property type="molecule type" value="Genomic_DNA"/>
</dbReference>
<evidence type="ECO:0000313" key="4">
    <source>
        <dbReference type="Proteomes" id="UP000183410"/>
    </source>
</evidence>
<dbReference type="SUPFAM" id="SSF50475">
    <property type="entry name" value="FMN-binding split barrel"/>
    <property type="match status" value="1"/>
</dbReference>
<dbReference type="Pfam" id="PF01243">
    <property type="entry name" value="PNPOx_N"/>
    <property type="match status" value="1"/>
</dbReference>
<dbReference type="RefSeq" id="WP_046229250.1">
    <property type="nucleotide sequence ID" value="NZ_FONN01000018.1"/>
</dbReference>
<evidence type="ECO:0000313" key="3">
    <source>
        <dbReference type="EMBL" id="SFF20821.1"/>
    </source>
</evidence>
<feature type="domain" description="Pyridoxamine 5'-phosphate oxidase N-terminal" evidence="2">
    <location>
        <begin position="33"/>
        <end position="142"/>
    </location>
</feature>
<keyword evidence="4" id="KW-1185">Reference proteome</keyword>
<protein>
    <submittedName>
        <fullName evidence="3">Nitroimidazol reductase NimA, pyridoxamine 5'-phosphate oxidase superfamily</fullName>
    </submittedName>
</protein>
<dbReference type="Proteomes" id="UP000183410">
    <property type="component" value="Unassembled WGS sequence"/>
</dbReference>
<dbReference type="GO" id="GO:0070967">
    <property type="term" value="F:coenzyme F420 binding"/>
    <property type="evidence" value="ECO:0007669"/>
    <property type="project" value="TreeGrafter"/>
</dbReference>
<dbReference type="GO" id="GO:0016627">
    <property type="term" value="F:oxidoreductase activity, acting on the CH-CH group of donors"/>
    <property type="evidence" value="ECO:0007669"/>
    <property type="project" value="TreeGrafter"/>
</dbReference>
<dbReference type="InterPro" id="IPR011576">
    <property type="entry name" value="Pyridox_Oxase_N"/>
</dbReference>
<dbReference type="InterPro" id="IPR052019">
    <property type="entry name" value="F420H2_bilvrd_red/Heme_oxyg"/>
</dbReference>
<dbReference type="PANTHER" id="PTHR35176">
    <property type="entry name" value="HEME OXYGENASE HI_0854-RELATED"/>
    <property type="match status" value="1"/>
</dbReference>
<dbReference type="OrthoDB" id="162914at2"/>
<dbReference type="PANTHER" id="PTHR35176:SF6">
    <property type="entry name" value="HEME OXYGENASE HI_0854-RELATED"/>
    <property type="match status" value="1"/>
</dbReference>
<proteinExistence type="predicted"/>
<dbReference type="InterPro" id="IPR012349">
    <property type="entry name" value="Split_barrel_FMN-bd"/>
</dbReference>
<keyword evidence="1" id="KW-0560">Oxidoreductase</keyword>
<gene>
    <name evidence="3" type="ORF">SAMN04487969_11834</name>
</gene>
<name>A0A1I2GW62_9BACL</name>
<dbReference type="Gene3D" id="2.30.110.10">
    <property type="entry name" value="Electron Transport, Fmn-binding Protein, Chain A"/>
    <property type="match status" value="1"/>
</dbReference>
<reference evidence="4" key="1">
    <citation type="submission" date="2016-10" db="EMBL/GenBank/DDBJ databases">
        <authorList>
            <person name="Varghese N."/>
            <person name="Submissions S."/>
        </authorList>
    </citation>
    <scope>NUCLEOTIDE SEQUENCE [LARGE SCALE GENOMIC DNA]</scope>
    <source>
        <strain evidence="4">CGMCC 1.10223</strain>
    </source>
</reference>
<organism evidence="3 4">
    <name type="scientific">Paenibacillus algorifonticola</name>
    <dbReference type="NCBI Taxonomy" id="684063"/>
    <lineage>
        <taxon>Bacteria</taxon>
        <taxon>Bacillati</taxon>
        <taxon>Bacillota</taxon>
        <taxon>Bacilli</taxon>
        <taxon>Bacillales</taxon>
        <taxon>Paenibacillaceae</taxon>
        <taxon>Paenibacillus</taxon>
    </lineage>
</organism>
<dbReference type="GO" id="GO:0005829">
    <property type="term" value="C:cytosol"/>
    <property type="evidence" value="ECO:0007669"/>
    <property type="project" value="TreeGrafter"/>
</dbReference>
<sequence>MRDIKSMWIENRLEQKDLMPKLVKQEIENEIRQDILDFLKVQEVANLATATPTNWPLIHAMHFATVADKEYRPVFYLFSVPGTRKLHNITVNPQVGLSVYNLLGYENKKQAKAFQFIGIAEVINDEEEFKKALAAQRSKLGYEFTEYLPLEKQPCIRVDVLYGTWMDQSRKHPFVSIDYLRQV</sequence>